<keyword evidence="4" id="KW-1185">Reference proteome</keyword>
<keyword evidence="1" id="KW-0472">Membrane</keyword>
<reference evidence="3 4" key="1">
    <citation type="submission" date="2019-04" db="EMBL/GenBank/DDBJ databases">
        <authorList>
            <person name="Li M."/>
            <person name="Gao C."/>
        </authorList>
    </citation>
    <scope>NUCLEOTIDE SEQUENCE [LARGE SCALE GENOMIC DNA]</scope>
    <source>
        <strain evidence="3 4">BGMRC 2031</strain>
    </source>
</reference>
<keyword evidence="1" id="KW-1133">Transmembrane helix</keyword>
<dbReference type="Pfam" id="PF15655">
    <property type="entry name" value="Imm-NTF2"/>
    <property type="match status" value="1"/>
</dbReference>
<evidence type="ECO:0000313" key="3">
    <source>
        <dbReference type="EMBL" id="TKI02159.1"/>
    </source>
</evidence>
<accession>A0ABY2SHP1</accession>
<protein>
    <recommendedName>
        <fullName evidence="2">NTF2 fold immunity protein domain-containing protein</fullName>
    </recommendedName>
</protein>
<organism evidence="3 4">
    <name type="scientific">Martelella alba</name>
    <dbReference type="NCBI Taxonomy" id="2590451"/>
    <lineage>
        <taxon>Bacteria</taxon>
        <taxon>Pseudomonadati</taxon>
        <taxon>Pseudomonadota</taxon>
        <taxon>Alphaproteobacteria</taxon>
        <taxon>Hyphomicrobiales</taxon>
        <taxon>Aurantimonadaceae</taxon>
        <taxon>Martelella</taxon>
    </lineage>
</organism>
<name>A0ABY2SHP1_9HYPH</name>
<sequence>MRTSGGLRLSTPGMRLTILQNKKTIIFPLRNKLNMKFLKLLIVLFLPMSFSVFAMSSNSNLTPQQTVINFIIDYEQWNEEATKNLSEGTGFQAKDEYSKLLDKYCTQSTSRIGYDVYGQYSLHIADGEKILSTKKNDQEIIIRTGVSSRFGEAGADMDYFEYHLVSDKNRYLIEEVYQLSKSGKKTKTL</sequence>
<feature type="domain" description="NTF2 fold immunity protein" evidence="2">
    <location>
        <begin position="63"/>
        <end position="129"/>
    </location>
</feature>
<gene>
    <name evidence="3" type="ORF">FCN80_25695</name>
</gene>
<evidence type="ECO:0000259" key="2">
    <source>
        <dbReference type="Pfam" id="PF15655"/>
    </source>
</evidence>
<evidence type="ECO:0000256" key="1">
    <source>
        <dbReference type="SAM" id="Phobius"/>
    </source>
</evidence>
<evidence type="ECO:0000313" key="4">
    <source>
        <dbReference type="Proteomes" id="UP000305202"/>
    </source>
</evidence>
<proteinExistence type="predicted"/>
<comment type="caution">
    <text evidence="3">The sequence shown here is derived from an EMBL/GenBank/DDBJ whole genome shotgun (WGS) entry which is preliminary data.</text>
</comment>
<keyword evidence="1" id="KW-0812">Transmembrane</keyword>
<dbReference type="EMBL" id="SZPQ01000104">
    <property type="protein sequence ID" value="TKI02159.1"/>
    <property type="molecule type" value="Genomic_DNA"/>
</dbReference>
<feature type="transmembrane region" description="Helical" evidence="1">
    <location>
        <begin position="37"/>
        <end position="56"/>
    </location>
</feature>
<dbReference type="InterPro" id="IPR028049">
    <property type="entry name" value="Imm-NTF2"/>
</dbReference>
<dbReference type="Proteomes" id="UP000305202">
    <property type="component" value="Unassembled WGS sequence"/>
</dbReference>